<evidence type="ECO:0008006" key="3">
    <source>
        <dbReference type="Google" id="ProtNLM"/>
    </source>
</evidence>
<proteinExistence type="predicted"/>
<evidence type="ECO:0000313" key="1">
    <source>
        <dbReference type="EMBL" id="WMV18078.1"/>
    </source>
</evidence>
<dbReference type="PANTHER" id="PTHR19446">
    <property type="entry name" value="REVERSE TRANSCRIPTASES"/>
    <property type="match status" value="1"/>
</dbReference>
<protein>
    <recommendedName>
        <fullName evidence="3">Reverse transcriptase</fullName>
    </recommendedName>
</protein>
<name>A0AAF0Q8E7_SOLVR</name>
<organism evidence="1 2">
    <name type="scientific">Solanum verrucosum</name>
    <dbReference type="NCBI Taxonomy" id="315347"/>
    <lineage>
        <taxon>Eukaryota</taxon>
        <taxon>Viridiplantae</taxon>
        <taxon>Streptophyta</taxon>
        <taxon>Embryophyta</taxon>
        <taxon>Tracheophyta</taxon>
        <taxon>Spermatophyta</taxon>
        <taxon>Magnoliopsida</taxon>
        <taxon>eudicotyledons</taxon>
        <taxon>Gunneridae</taxon>
        <taxon>Pentapetalae</taxon>
        <taxon>asterids</taxon>
        <taxon>lamiids</taxon>
        <taxon>Solanales</taxon>
        <taxon>Solanaceae</taxon>
        <taxon>Solanoideae</taxon>
        <taxon>Solaneae</taxon>
        <taxon>Solanum</taxon>
    </lineage>
</organism>
<evidence type="ECO:0000313" key="2">
    <source>
        <dbReference type="Proteomes" id="UP001234989"/>
    </source>
</evidence>
<feature type="non-terminal residue" evidence="1">
    <location>
        <position position="1"/>
    </location>
</feature>
<dbReference type="EMBL" id="CP133614">
    <property type="protein sequence ID" value="WMV18078.1"/>
    <property type="molecule type" value="Genomic_DNA"/>
</dbReference>
<gene>
    <name evidence="1" type="ORF">MTR67_011463</name>
</gene>
<accession>A0AAF0Q8E7</accession>
<reference evidence="1" key="1">
    <citation type="submission" date="2023-08" db="EMBL/GenBank/DDBJ databases">
        <title>A de novo genome assembly of Solanum verrucosum Schlechtendal, a Mexican diploid species geographically isolated from the other diploid A-genome species in potato relatives.</title>
        <authorList>
            <person name="Hosaka K."/>
        </authorList>
    </citation>
    <scope>NUCLEOTIDE SEQUENCE</scope>
    <source>
        <tissue evidence="1">Young leaves</tissue>
    </source>
</reference>
<dbReference type="Proteomes" id="UP001234989">
    <property type="component" value="Chromosome 3"/>
</dbReference>
<dbReference type="AlphaFoldDB" id="A0AAF0Q8E7"/>
<keyword evidence="2" id="KW-1185">Reference proteome</keyword>
<sequence>CIKVEEDKGVIRSCVGEEQLGYVRSCWNFGKAAGRGYQAPKPHFESSAVEIRVRRGVAIIVNQFGFMSERLTTKGIHLARRLVEQYRKRKDLHMVIVDLEKAYDKVPREVLWRCLEAKGVPAERNARCFESKSCDLQKIKLNCIRLFCFWCKQMYLEDTESIIDILGSC</sequence>